<dbReference type="Pfam" id="PF01399">
    <property type="entry name" value="PCI"/>
    <property type="match status" value="1"/>
</dbReference>
<evidence type="ECO:0000259" key="2">
    <source>
        <dbReference type="SMART" id="SM00088"/>
    </source>
</evidence>
<reference evidence="3" key="1">
    <citation type="submission" date="2021-01" db="EMBL/GenBank/DDBJ databases">
        <authorList>
            <person name="Corre E."/>
            <person name="Pelletier E."/>
            <person name="Niang G."/>
            <person name="Scheremetjew M."/>
            <person name="Finn R."/>
            <person name="Kale V."/>
            <person name="Holt S."/>
            <person name="Cochrane G."/>
            <person name="Meng A."/>
            <person name="Brown T."/>
            <person name="Cohen L."/>
        </authorList>
    </citation>
    <scope>NUCLEOTIDE SEQUENCE</scope>
    <source>
        <strain evidence="3">SAG 11-49</strain>
    </source>
</reference>
<name>A0A7S0WQZ1_9CHLO</name>
<dbReference type="PANTHER" id="PTHR15350:SF2">
    <property type="entry name" value="EUKARYOTIC TRANSLATION INITIATION FACTOR 3 SUBUNIT M"/>
    <property type="match status" value="1"/>
</dbReference>
<dbReference type="InterPro" id="IPR000717">
    <property type="entry name" value="PCI_dom"/>
</dbReference>
<dbReference type="GO" id="GO:0005852">
    <property type="term" value="C:eukaryotic translation initiation factor 3 complex"/>
    <property type="evidence" value="ECO:0007669"/>
    <property type="project" value="TreeGrafter"/>
</dbReference>
<proteinExistence type="inferred from homology"/>
<organism evidence="3">
    <name type="scientific">Chlamydomonas leiostraca</name>
    <dbReference type="NCBI Taxonomy" id="1034604"/>
    <lineage>
        <taxon>Eukaryota</taxon>
        <taxon>Viridiplantae</taxon>
        <taxon>Chlorophyta</taxon>
        <taxon>core chlorophytes</taxon>
        <taxon>Chlorophyceae</taxon>
        <taxon>CS clade</taxon>
        <taxon>Chlamydomonadales</taxon>
        <taxon>Chlamydomonadaceae</taxon>
        <taxon>Chlamydomonas</taxon>
    </lineage>
</organism>
<dbReference type="AlphaFoldDB" id="A0A7S0WQZ1"/>
<feature type="domain" description="PCI" evidence="2">
    <location>
        <begin position="301"/>
        <end position="393"/>
    </location>
</feature>
<dbReference type="Pfam" id="PF18005">
    <property type="entry name" value="eIF3m_C_helix"/>
    <property type="match status" value="1"/>
</dbReference>
<dbReference type="EMBL" id="HBFB01014811">
    <property type="protein sequence ID" value="CAD8678154.1"/>
    <property type="molecule type" value="Transcribed_RNA"/>
</dbReference>
<evidence type="ECO:0000313" key="3">
    <source>
        <dbReference type="EMBL" id="CAD8678154.1"/>
    </source>
</evidence>
<dbReference type="InterPro" id="IPR045237">
    <property type="entry name" value="COPS7/eIF3m"/>
</dbReference>
<dbReference type="PANTHER" id="PTHR15350">
    <property type="entry name" value="COP9 SIGNALOSOME COMPLEX SUBUNIT 7/DENDRITIC CELL PROTEIN GA17"/>
    <property type="match status" value="1"/>
</dbReference>
<dbReference type="GO" id="GO:0002183">
    <property type="term" value="P:cytoplasmic translational initiation"/>
    <property type="evidence" value="ECO:0007669"/>
    <property type="project" value="TreeGrafter"/>
</dbReference>
<sequence length="428" mass="44327">MTIHLVDSAPDEDSFLAVADYAANIINAGQAKTALAETPGSVFLSEIAVLLQNQNFDGYLTKMTSQLDLVLSSAESSIKDCECMVNVLVHSVARLPADRVAPACKEVVATLTSKVDEKGEVRLGGALNIYGALHAHPAAQRAVLLLCLDYSRKAPQLARVLAPAVRGKSGEWIKGWALDEPAARELLVALAQLVKVGTDRASVKEYWRLVNHALGMCKEGDVAAVAQLRPLAVAAITDFIRSPTAFQADFAASPAVRALGADASAKAVYALFSAVLSGDLKALKAAATQPALDAVGLGGQGGQDAVASKARLVALLALCGGKVGGEEVTFAAIQSALEVGPSEVEGWLVRAIGAKLLEGRIDQVRGVVTVTRATQRTFGASEWAALAGQLAGWRDSIKGVRAMLATQAATSGVAAPASAAPPARPVRA</sequence>
<evidence type="ECO:0000256" key="1">
    <source>
        <dbReference type="ARBA" id="ARBA00008482"/>
    </source>
</evidence>
<accession>A0A7S0WQZ1</accession>
<dbReference type="InterPro" id="IPR040750">
    <property type="entry name" value="eIF3m_C_helix"/>
</dbReference>
<dbReference type="InterPro" id="IPR036390">
    <property type="entry name" value="WH_DNA-bd_sf"/>
</dbReference>
<dbReference type="SUPFAM" id="SSF46785">
    <property type="entry name" value="Winged helix' DNA-binding domain"/>
    <property type="match status" value="1"/>
</dbReference>
<dbReference type="SMART" id="SM00088">
    <property type="entry name" value="PINT"/>
    <property type="match status" value="1"/>
</dbReference>
<protein>
    <recommendedName>
        <fullName evidence="2">PCI domain-containing protein</fullName>
    </recommendedName>
</protein>
<gene>
    <name evidence="3" type="ORF">CLEI1391_LOCUS8380</name>
</gene>
<comment type="similarity">
    <text evidence="1">Belongs to the CSN7/EIF3M family. CSN7 subfamily.</text>
</comment>